<evidence type="ECO:0000313" key="1">
    <source>
        <dbReference type="EMBL" id="KAF4748669.1"/>
    </source>
</evidence>
<comment type="caution">
    <text evidence="1">The sequence shown here is derived from an EMBL/GenBank/DDBJ whole genome shotgun (WGS) entry which is preliminary data.</text>
</comment>
<name>A0A7J6TTG5_PEROL</name>
<reference evidence="1 2" key="1">
    <citation type="submission" date="2020-04" db="EMBL/GenBank/DDBJ databases">
        <title>Perkinsus olseni comparative genomics.</title>
        <authorList>
            <person name="Bogema D.R."/>
        </authorList>
    </citation>
    <scope>NUCLEOTIDE SEQUENCE [LARGE SCALE GENOMIC DNA]</scope>
    <source>
        <strain evidence="1 2">ATCC PRA-207</strain>
    </source>
</reference>
<evidence type="ECO:0000313" key="2">
    <source>
        <dbReference type="Proteomes" id="UP000553632"/>
    </source>
</evidence>
<feature type="non-terminal residue" evidence="1">
    <location>
        <position position="166"/>
    </location>
</feature>
<feature type="non-terminal residue" evidence="1">
    <location>
        <position position="1"/>
    </location>
</feature>
<dbReference type="Proteomes" id="UP000553632">
    <property type="component" value="Unassembled WGS sequence"/>
</dbReference>
<dbReference type="AlphaFoldDB" id="A0A7J6TTG5"/>
<keyword evidence="2" id="KW-1185">Reference proteome</keyword>
<dbReference type="EMBL" id="JABANO010008356">
    <property type="protein sequence ID" value="KAF4748669.1"/>
    <property type="molecule type" value="Genomic_DNA"/>
</dbReference>
<protein>
    <submittedName>
        <fullName evidence="1">Uncharacterized protein</fullName>
    </submittedName>
</protein>
<accession>A0A7J6TTG5</accession>
<proteinExistence type="predicted"/>
<organism evidence="1 2">
    <name type="scientific">Perkinsus olseni</name>
    <name type="common">Perkinsus atlanticus</name>
    <dbReference type="NCBI Taxonomy" id="32597"/>
    <lineage>
        <taxon>Eukaryota</taxon>
        <taxon>Sar</taxon>
        <taxon>Alveolata</taxon>
        <taxon>Perkinsozoa</taxon>
        <taxon>Perkinsea</taxon>
        <taxon>Perkinsida</taxon>
        <taxon>Perkinsidae</taxon>
        <taxon>Perkinsus</taxon>
    </lineage>
</organism>
<sequence>ARLRDTASNGLSNVLRDIVVLMSGRNIWVDEEVKSQCSGIVWNMAAGLYTCGHYVAASTWFELCLQTVDEDSKKVVLVHRAAGPNDPPEGIRLSKEALRLCPDATAKSQPLLAMVNCAIDGRLTTTIAEIISELEELSLSEDQNLSPQLLVSVMNKLDGLEDARQY</sequence>
<gene>
    <name evidence="1" type="ORF">FOZ63_013331</name>
</gene>